<name>A0A7R9EGQ3_9NEOP</name>
<accession>A0A7R9EGQ3</accession>
<organism evidence="1">
    <name type="scientific">Timema monikensis</name>
    <dbReference type="NCBI Taxonomy" id="170555"/>
    <lineage>
        <taxon>Eukaryota</taxon>
        <taxon>Metazoa</taxon>
        <taxon>Ecdysozoa</taxon>
        <taxon>Arthropoda</taxon>
        <taxon>Hexapoda</taxon>
        <taxon>Insecta</taxon>
        <taxon>Pterygota</taxon>
        <taxon>Neoptera</taxon>
        <taxon>Polyneoptera</taxon>
        <taxon>Phasmatodea</taxon>
        <taxon>Timematodea</taxon>
        <taxon>Timematoidea</taxon>
        <taxon>Timematidae</taxon>
        <taxon>Timema</taxon>
    </lineage>
</organism>
<proteinExistence type="predicted"/>
<evidence type="ECO:0008006" key="2">
    <source>
        <dbReference type="Google" id="ProtNLM"/>
    </source>
</evidence>
<gene>
    <name evidence="1" type="ORF">TMSB3V08_LOCUS10334</name>
</gene>
<dbReference type="AlphaFoldDB" id="A0A7R9EGQ3"/>
<sequence>MSRSSFEELHALIQHRIHKEDTIMRQAIPTQERLAITLRYLASGSTLTDLHYSYKCGISTISGIVEENQGGRIEHTVSDVNTALNDHVDPLLSLLHPTSKPFLQSPDVLKVVHLSTIRGKVNSCSTKVQLISTSSILPEMFGTIEPIKSQNQPSQMSAHEYLTTPALYSQKQADSLVECCEEI</sequence>
<evidence type="ECO:0000313" key="1">
    <source>
        <dbReference type="EMBL" id="CAD7433664.1"/>
    </source>
</evidence>
<dbReference type="EMBL" id="OB796657">
    <property type="protein sequence ID" value="CAD7433664.1"/>
    <property type="molecule type" value="Genomic_DNA"/>
</dbReference>
<protein>
    <recommendedName>
        <fullName evidence="2">Transposase Helix-turn-helix domain-containing protein</fullName>
    </recommendedName>
</protein>
<reference evidence="1" key="1">
    <citation type="submission" date="2020-11" db="EMBL/GenBank/DDBJ databases">
        <authorList>
            <person name="Tran Van P."/>
        </authorList>
    </citation>
    <scope>NUCLEOTIDE SEQUENCE</scope>
</reference>